<dbReference type="Proteomes" id="UP001148125">
    <property type="component" value="Unassembled WGS sequence"/>
</dbReference>
<name>A0ABT5VFI5_9BACI</name>
<dbReference type="EMBL" id="JAOTPO010000004">
    <property type="protein sequence ID" value="MDE5413218.1"/>
    <property type="molecule type" value="Genomic_DNA"/>
</dbReference>
<evidence type="ECO:0000313" key="1">
    <source>
        <dbReference type="EMBL" id="MDE5413218.1"/>
    </source>
</evidence>
<gene>
    <name evidence="1" type="ORF">N7Z68_07450</name>
</gene>
<keyword evidence="2" id="KW-1185">Reference proteome</keyword>
<dbReference type="SMART" id="SM00855">
    <property type="entry name" value="PGAM"/>
    <property type="match status" value="1"/>
</dbReference>
<dbReference type="InterPro" id="IPR013078">
    <property type="entry name" value="His_Pase_superF_clade-1"/>
</dbReference>
<dbReference type="InterPro" id="IPR029033">
    <property type="entry name" value="His_PPase_superfam"/>
</dbReference>
<dbReference type="PANTHER" id="PTHR48100">
    <property type="entry name" value="BROAD-SPECIFICITY PHOSPHATASE YOR283W-RELATED"/>
    <property type="match status" value="1"/>
</dbReference>
<evidence type="ECO:0000313" key="2">
    <source>
        <dbReference type="Proteomes" id="UP001148125"/>
    </source>
</evidence>
<dbReference type="PANTHER" id="PTHR48100:SF1">
    <property type="entry name" value="HISTIDINE PHOSPHATASE FAMILY PROTEIN-RELATED"/>
    <property type="match status" value="1"/>
</dbReference>
<dbReference type="SUPFAM" id="SSF53254">
    <property type="entry name" value="Phosphoglycerate mutase-like"/>
    <property type="match status" value="1"/>
</dbReference>
<comment type="caution">
    <text evidence="1">The sequence shown here is derived from an EMBL/GenBank/DDBJ whole genome shotgun (WGS) entry which is preliminary data.</text>
</comment>
<organism evidence="1 2">
    <name type="scientific">Alkalihalobacterium chitinilyticum</name>
    <dbReference type="NCBI Taxonomy" id="2980103"/>
    <lineage>
        <taxon>Bacteria</taxon>
        <taxon>Bacillati</taxon>
        <taxon>Bacillota</taxon>
        <taxon>Bacilli</taxon>
        <taxon>Bacillales</taxon>
        <taxon>Bacillaceae</taxon>
        <taxon>Alkalihalobacterium</taxon>
    </lineage>
</organism>
<accession>A0ABT5VFI5</accession>
<sequence length="195" mass="22138">MTTIGLIRHGITEWNVRGLVQGVSDIPLHDIGRKQALDVANRLAQEEPWDILITSDLSRAVETGEIIQSQLNIPTSFTDPQIREINCGQIEGTNEEIRVAKWGEKWRDLDLGIEKFAVVGKRGVSFMEHVVKTYSGKRILVVSHGTFIGITLKQLLPEKFQKTMIDNTSLTIIKNTNNTWDCELYNCTKHLKREI</sequence>
<dbReference type="Gene3D" id="3.40.50.1240">
    <property type="entry name" value="Phosphoglycerate mutase-like"/>
    <property type="match status" value="1"/>
</dbReference>
<dbReference type="CDD" id="cd07067">
    <property type="entry name" value="HP_PGM_like"/>
    <property type="match status" value="1"/>
</dbReference>
<reference evidence="1" key="1">
    <citation type="submission" date="2024-05" db="EMBL/GenBank/DDBJ databases">
        <title>Alkalihalobacillus sp. strain MEB203 novel alkaliphilic bacterium from Lonar Lake, India.</title>
        <authorList>
            <person name="Joshi A."/>
            <person name="Thite S."/>
            <person name="Mengade P."/>
        </authorList>
    </citation>
    <scope>NUCLEOTIDE SEQUENCE</scope>
    <source>
        <strain evidence="1">MEB 203</strain>
    </source>
</reference>
<dbReference type="InterPro" id="IPR050275">
    <property type="entry name" value="PGM_Phosphatase"/>
</dbReference>
<dbReference type="Pfam" id="PF00300">
    <property type="entry name" value="His_Phos_1"/>
    <property type="match status" value="1"/>
</dbReference>
<proteinExistence type="predicted"/>
<dbReference type="RefSeq" id="WP_275117843.1">
    <property type="nucleotide sequence ID" value="NZ_JAOTPO010000004.1"/>
</dbReference>
<protein>
    <submittedName>
        <fullName evidence="1">Histidine phosphatase family protein</fullName>
    </submittedName>
</protein>